<accession>A0ABS8S9A8</accession>
<name>A0ABS8S9A8_DATST</name>
<gene>
    <name evidence="2" type="ORF">HAX54_028070</name>
</gene>
<feature type="domain" description="DUF676" evidence="1">
    <location>
        <begin position="415"/>
        <end position="471"/>
    </location>
</feature>
<dbReference type="PANTHER" id="PTHR12482">
    <property type="entry name" value="LIPASE ROG1-RELATED-RELATED"/>
    <property type="match status" value="1"/>
</dbReference>
<protein>
    <recommendedName>
        <fullName evidence="1">DUF676 domain-containing protein</fullName>
    </recommendedName>
</protein>
<organism evidence="2 3">
    <name type="scientific">Datura stramonium</name>
    <name type="common">Jimsonweed</name>
    <name type="synonym">Common thornapple</name>
    <dbReference type="NCBI Taxonomy" id="4076"/>
    <lineage>
        <taxon>Eukaryota</taxon>
        <taxon>Viridiplantae</taxon>
        <taxon>Streptophyta</taxon>
        <taxon>Embryophyta</taxon>
        <taxon>Tracheophyta</taxon>
        <taxon>Spermatophyta</taxon>
        <taxon>Magnoliopsida</taxon>
        <taxon>eudicotyledons</taxon>
        <taxon>Gunneridae</taxon>
        <taxon>Pentapetalae</taxon>
        <taxon>asterids</taxon>
        <taxon>lamiids</taxon>
        <taxon>Solanales</taxon>
        <taxon>Solanaceae</taxon>
        <taxon>Solanoideae</taxon>
        <taxon>Datureae</taxon>
        <taxon>Datura</taxon>
    </lineage>
</organism>
<dbReference type="PANTHER" id="PTHR12482:SF5">
    <property type="entry name" value="DUF676 DOMAIN-CONTAINING PROTEIN"/>
    <property type="match status" value="1"/>
</dbReference>
<comment type="caution">
    <text evidence="2">The sequence shown here is derived from an EMBL/GenBank/DDBJ whole genome shotgun (WGS) entry which is preliminary data.</text>
</comment>
<dbReference type="Pfam" id="PF05057">
    <property type="entry name" value="DUF676"/>
    <property type="match status" value="1"/>
</dbReference>
<evidence type="ECO:0000313" key="2">
    <source>
        <dbReference type="EMBL" id="MCD7455419.1"/>
    </source>
</evidence>
<dbReference type="InterPro" id="IPR044294">
    <property type="entry name" value="Lipase-like"/>
</dbReference>
<reference evidence="2 3" key="1">
    <citation type="journal article" date="2021" name="BMC Genomics">
        <title>Datura genome reveals duplications of psychoactive alkaloid biosynthetic genes and high mutation rate following tissue culture.</title>
        <authorList>
            <person name="Rajewski A."/>
            <person name="Carter-House D."/>
            <person name="Stajich J."/>
            <person name="Litt A."/>
        </authorList>
    </citation>
    <scope>NUCLEOTIDE SEQUENCE [LARGE SCALE GENOMIC DNA]</scope>
    <source>
        <strain evidence="2">AR-01</strain>
    </source>
</reference>
<dbReference type="EMBL" id="JACEIK010000343">
    <property type="protein sequence ID" value="MCD7455419.1"/>
    <property type="molecule type" value="Genomic_DNA"/>
</dbReference>
<keyword evidence="3" id="KW-1185">Reference proteome</keyword>
<dbReference type="InterPro" id="IPR007751">
    <property type="entry name" value="DUF676_lipase-like"/>
</dbReference>
<proteinExistence type="predicted"/>
<dbReference type="Proteomes" id="UP000823775">
    <property type="component" value="Unassembled WGS sequence"/>
</dbReference>
<evidence type="ECO:0000313" key="3">
    <source>
        <dbReference type="Proteomes" id="UP000823775"/>
    </source>
</evidence>
<sequence>MYMEYGGLMIQISSFSTQPFESNIQRQDILLSMMVSFNLSLSKHEGSSTSGVILGELFYAPILENGNSLQASLDACPASTGRFECAQQPFEKSRCPLLLCRRYQASLSVDEDNDNEDCDQAKQEMLIKALSSARDILFEELQNISKAINQSIDFTDFTSKFDGKQGSQFPPTADTDLMNDKAKREEPSKMLNGTEKLEDGVLQSQCKDDLIPAVSFPWQPSLLLMEYVYEVSQETHKTSIMDFLREQWAIDRRAEWSIWMPAQTAAMRAELHRKSIAQMRINSRSIQDMQIFGDPSRIPIVIVERVVNAPLRSTSGNSYFIHREPKDANSLLVETHSKGTKKIHGGSPCQNGRVLKIVVFVHGFQGHHLDLRLVSEPVAQLDPKVGVSYVRKLMKKKQQETLEMESIMEPYLRFLHTYVSVSGPHLGYLYSSNSLFNSGLWLLKKLKGTPCMHQHLPMIDLRDTFLYKLCKGYGIVVLILVEGIGQQSK</sequence>
<evidence type="ECO:0000259" key="1">
    <source>
        <dbReference type="Pfam" id="PF05057"/>
    </source>
</evidence>